<keyword evidence="10" id="KW-1185">Reference proteome</keyword>
<dbReference type="InterPro" id="IPR050346">
    <property type="entry name" value="FMO-like"/>
</dbReference>
<proteinExistence type="inferred from homology"/>
<evidence type="ECO:0000256" key="5">
    <source>
        <dbReference type="ARBA" id="ARBA00022857"/>
    </source>
</evidence>
<dbReference type="FunFam" id="3.50.50.60:FF:000023">
    <property type="entry name" value="Dimethylaniline monooxygenase [N-oxide-forming]"/>
    <property type="match status" value="1"/>
</dbReference>
<gene>
    <name evidence="9" type="ORF">G5714_019442</name>
</gene>
<dbReference type="EMBL" id="JAAMOB010000020">
    <property type="protein sequence ID" value="KAF4099316.1"/>
    <property type="molecule type" value="Genomic_DNA"/>
</dbReference>
<keyword evidence="6 7" id="KW-0560">Oxidoreductase</keyword>
<dbReference type="EC" id="1.-.-.-" evidence="7"/>
<evidence type="ECO:0000313" key="10">
    <source>
        <dbReference type="Proteomes" id="UP000579812"/>
    </source>
</evidence>
<evidence type="ECO:0000256" key="8">
    <source>
        <dbReference type="SAM" id="Phobius"/>
    </source>
</evidence>
<keyword evidence="4 7" id="KW-0274">FAD</keyword>
<dbReference type="Proteomes" id="UP000579812">
    <property type="component" value="Unassembled WGS sequence"/>
</dbReference>
<dbReference type="InterPro" id="IPR036188">
    <property type="entry name" value="FAD/NAD-bd_sf"/>
</dbReference>
<reference evidence="9 10" key="1">
    <citation type="submission" date="2020-04" db="EMBL/GenBank/DDBJ databases">
        <title>Chromosome-level genome assembly of a cyprinid fish Onychostoma macrolepis by integration of Nanopore Sequencing, Bionano and Hi-C technology.</title>
        <authorList>
            <person name="Wang D."/>
        </authorList>
    </citation>
    <scope>NUCLEOTIDE SEQUENCE [LARGE SCALE GENOMIC DNA]</scope>
    <source>
        <strain evidence="9">SWU-2019</strain>
        <tissue evidence="9">Muscle</tissue>
    </source>
</reference>
<protein>
    <recommendedName>
        <fullName evidence="7">Flavin-containing monooxygenase</fullName>
        <ecNumber evidence="7">1.-.-.-</ecNumber>
    </recommendedName>
</protein>
<keyword evidence="5" id="KW-0521">NADP</keyword>
<dbReference type="AlphaFoldDB" id="A0A7J6BWF7"/>
<dbReference type="Pfam" id="PF00743">
    <property type="entry name" value="FMO-like"/>
    <property type="match status" value="1"/>
</dbReference>
<dbReference type="FunFam" id="3.50.50.60:FF:000183">
    <property type="entry name" value="Dimethylaniline monooxygenase [N-oxide-forming]"/>
    <property type="match status" value="1"/>
</dbReference>
<evidence type="ECO:0000256" key="7">
    <source>
        <dbReference type="RuleBase" id="RU361177"/>
    </source>
</evidence>
<dbReference type="GO" id="GO:0050661">
    <property type="term" value="F:NADP binding"/>
    <property type="evidence" value="ECO:0007669"/>
    <property type="project" value="InterPro"/>
</dbReference>
<comment type="caution">
    <text evidence="9">The sequence shown here is derived from an EMBL/GenBank/DDBJ whole genome shotgun (WGS) entry which is preliminary data.</text>
</comment>
<keyword evidence="8" id="KW-0812">Transmembrane</keyword>
<feature type="transmembrane region" description="Helical" evidence="8">
    <location>
        <begin position="214"/>
        <end position="233"/>
    </location>
</feature>
<keyword evidence="7" id="KW-0503">Monooxygenase</keyword>
<dbReference type="Gene3D" id="3.50.50.60">
    <property type="entry name" value="FAD/NAD(P)-binding domain"/>
    <property type="match status" value="2"/>
</dbReference>
<evidence type="ECO:0000256" key="4">
    <source>
        <dbReference type="ARBA" id="ARBA00022827"/>
    </source>
</evidence>
<evidence type="ECO:0000256" key="2">
    <source>
        <dbReference type="ARBA" id="ARBA00009183"/>
    </source>
</evidence>
<comment type="similarity">
    <text evidence="2 7">Belongs to the FMO family.</text>
</comment>
<dbReference type="PANTHER" id="PTHR23023">
    <property type="entry name" value="DIMETHYLANILINE MONOOXYGENASE"/>
    <property type="match status" value="1"/>
</dbReference>
<comment type="cofactor">
    <cofactor evidence="1 7">
        <name>FAD</name>
        <dbReference type="ChEBI" id="CHEBI:57692"/>
    </cofactor>
</comment>
<dbReference type="SUPFAM" id="SSF51905">
    <property type="entry name" value="FAD/NAD(P)-binding domain"/>
    <property type="match status" value="1"/>
</dbReference>
<dbReference type="GO" id="GO:0050660">
    <property type="term" value="F:flavin adenine dinucleotide binding"/>
    <property type="evidence" value="ECO:0007669"/>
    <property type="project" value="InterPro"/>
</dbReference>
<evidence type="ECO:0000313" key="9">
    <source>
        <dbReference type="EMBL" id="KAF4099316.1"/>
    </source>
</evidence>
<dbReference type="InterPro" id="IPR020946">
    <property type="entry name" value="Flavin_mOase-like"/>
</dbReference>
<evidence type="ECO:0000256" key="1">
    <source>
        <dbReference type="ARBA" id="ARBA00001974"/>
    </source>
</evidence>
<evidence type="ECO:0000256" key="6">
    <source>
        <dbReference type="ARBA" id="ARBA00023002"/>
    </source>
</evidence>
<keyword evidence="3 7" id="KW-0285">Flavoprotein</keyword>
<name>A0A7J6BWF7_9TELE</name>
<keyword evidence="8" id="KW-0472">Membrane</keyword>
<sequence length="244" mass="27074">MKSNVQKFQGSTVVFDDGTVEEKIDAVIFCTGYDYKFPFLPASLSSGSDGDVRLYRRVFPPSLERPTLAIMGLLQTKGSIMPAVELQARWATRVIAGLNHLPPAEKMDKIIERDIKANLKSYPCPKMAALQVDYIPYLDTIAKDVGICPNIAWLLLRDPAVGLRVFFGPCTPYQFRLSGPGHWKGARQAILTQWDRVAKPMKTRPIPEPSASGLFFWLGLSGGAAVIFALMAMQKKIPLFLNID</sequence>
<accession>A0A7J6BWF7</accession>
<evidence type="ECO:0000256" key="3">
    <source>
        <dbReference type="ARBA" id="ARBA00022630"/>
    </source>
</evidence>
<organism evidence="9 10">
    <name type="scientific">Onychostoma macrolepis</name>
    <dbReference type="NCBI Taxonomy" id="369639"/>
    <lineage>
        <taxon>Eukaryota</taxon>
        <taxon>Metazoa</taxon>
        <taxon>Chordata</taxon>
        <taxon>Craniata</taxon>
        <taxon>Vertebrata</taxon>
        <taxon>Euteleostomi</taxon>
        <taxon>Actinopterygii</taxon>
        <taxon>Neopterygii</taxon>
        <taxon>Teleostei</taxon>
        <taxon>Ostariophysi</taxon>
        <taxon>Cypriniformes</taxon>
        <taxon>Cyprinidae</taxon>
        <taxon>Acrossocheilinae</taxon>
        <taxon>Onychostoma</taxon>
    </lineage>
</organism>
<dbReference type="GO" id="GO:0004499">
    <property type="term" value="F:N,N-dimethylaniline monooxygenase activity"/>
    <property type="evidence" value="ECO:0007669"/>
    <property type="project" value="InterPro"/>
</dbReference>
<keyword evidence="8" id="KW-1133">Transmembrane helix</keyword>